<dbReference type="NCBIfam" id="NF041646">
    <property type="entry name" value="VC0807_fam"/>
    <property type="match status" value="1"/>
</dbReference>
<evidence type="ECO:0000313" key="3">
    <source>
        <dbReference type="Proteomes" id="UP000190641"/>
    </source>
</evidence>
<feature type="transmembrane region" description="Helical" evidence="1">
    <location>
        <begin position="7"/>
        <end position="26"/>
    </location>
</feature>
<feature type="transmembrane region" description="Helical" evidence="1">
    <location>
        <begin position="59"/>
        <end position="78"/>
    </location>
</feature>
<keyword evidence="1" id="KW-1133">Transmembrane helix</keyword>
<keyword evidence="1" id="KW-0812">Transmembrane</keyword>
<sequence length="196" mass="22423">MNSIRKSLIFTLVINIIVPYISYIVLAPYTSHINALIISSIAPLLETLYSLIRMHKVDVFSAVIFFSLVLSIIAVLIGGNERFILLRESYITGIMGSVFLVSLLFSKPLIFYFARRFSNNPQLDYKWEQSASMRRTFRVLTGAWGITLLFEAMIKIVLVYSLPVETFLLVSTFITYSLIGLIILWTIHYVKARRAL</sequence>
<accession>A0A9X6B3H4</accession>
<protein>
    <recommendedName>
        <fullName evidence="4">Intracellular septation protein A</fullName>
    </recommendedName>
</protein>
<organism evidence="2 3">
    <name type="scientific">Bacillus cereus</name>
    <dbReference type="NCBI Taxonomy" id="1396"/>
    <lineage>
        <taxon>Bacteria</taxon>
        <taxon>Bacillati</taxon>
        <taxon>Bacillota</taxon>
        <taxon>Bacilli</taxon>
        <taxon>Bacillales</taxon>
        <taxon>Bacillaceae</taxon>
        <taxon>Bacillus</taxon>
        <taxon>Bacillus cereus group</taxon>
    </lineage>
</organism>
<feature type="transmembrane region" description="Helical" evidence="1">
    <location>
        <begin position="32"/>
        <end position="52"/>
    </location>
</feature>
<gene>
    <name evidence="2" type="ORF">BLX06_31100</name>
</gene>
<keyword evidence="1" id="KW-0472">Membrane</keyword>
<feature type="transmembrane region" description="Helical" evidence="1">
    <location>
        <begin position="135"/>
        <end position="160"/>
    </location>
</feature>
<evidence type="ECO:0000256" key="1">
    <source>
        <dbReference type="SAM" id="Phobius"/>
    </source>
</evidence>
<evidence type="ECO:0008006" key="4">
    <source>
        <dbReference type="Google" id="ProtNLM"/>
    </source>
</evidence>
<dbReference type="EMBL" id="MUAU01000215">
    <property type="protein sequence ID" value="OOR71377.1"/>
    <property type="molecule type" value="Genomic_DNA"/>
</dbReference>
<comment type="caution">
    <text evidence="2">The sequence shown here is derived from an EMBL/GenBank/DDBJ whole genome shotgun (WGS) entry which is preliminary data.</text>
</comment>
<proteinExistence type="predicted"/>
<evidence type="ECO:0000313" key="2">
    <source>
        <dbReference type="EMBL" id="OOR71377.1"/>
    </source>
</evidence>
<dbReference type="AlphaFoldDB" id="A0A9X6B3H4"/>
<feature type="transmembrane region" description="Helical" evidence="1">
    <location>
        <begin position="166"/>
        <end position="190"/>
    </location>
</feature>
<feature type="transmembrane region" description="Helical" evidence="1">
    <location>
        <begin position="90"/>
        <end position="114"/>
    </location>
</feature>
<dbReference type="RefSeq" id="WP_078187822.1">
    <property type="nucleotide sequence ID" value="NZ_MUAU01000215.1"/>
</dbReference>
<name>A0A9X6B3H4_BACCE</name>
<reference evidence="2 3" key="1">
    <citation type="submission" date="2017-01" db="EMBL/GenBank/DDBJ databases">
        <title>Bacillus cereus isolates.</title>
        <authorList>
            <person name="Beno S.M."/>
        </authorList>
    </citation>
    <scope>NUCLEOTIDE SEQUENCE [LARGE SCALE GENOMIC DNA]</scope>
    <source>
        <strain evidence="2 3">FSL K6-1030</strain>
    </source>
</reference>
<dbReference type="Proteomes" id="UP000190641">
    <property type="component" value="Unassembled WGS sequence"/>
</dbReference>